<dbReference type="InterPro" id="IPR051608">
    <property type="entry name" value="RQC_Subunit_NEMF"/>
</dbReference>
<evidence type="ECO:0000259" key="2">
    <source>
        <dbReference type="Pfam" id="PF05670"/>
    </source>
</evidence>
<accession>A0ABY3G4L9</accession>
<sequence>MKYTDLIQIKDYFNSFKRLNYLKRLDDNLLELSLDHQSFIIDLTRSKSAIYQDKIQAKNYNAPFDFMLKKYFSNAKILSIKVLDGNRILRFEVLSEKSYKSYEARIYFEFTGKNTNAIITDANDFIIEALRHIDKSYRIVKIGEKLQALKAYEIKEEVIKIDDFNLYFANKAKEIQTKRLQELKNNKIANIEKKIKFLNESIENLDEEDKLLDKARNLSEKADILFANLNTLKDFQRKFILRDFDGKELLFNLEDSPKNSANDFYKLAKKLKQKAKNINIEREILNEKLDFLINLKTLVCKSISLYELEILMPKKTKKTKKEELNARINSFYFDEFKISVGCNEKANEYLLKIAKKDDLWFHVKDYPGAHVIITSNKLKISQMVLEFAAKLCVEFSRLSSGVYLVDYTSKKFVKVKEKAFVNYTNYKTLSILKE</sequence>
<dbReference type="RefSeq" id="WP_147500634.1">
    <property type="nucleotide sequence ID" value="NZ_JANPQP010000011.1"/>
</dbReference>
<comment type="caution">
    <text evidence="3">The sequence shown here is derived from an EMBL/GenBank/DDBJ whole genome shotgun (WGS) entry which is preliminary data.</text>
</comment>
<name>A0ABY3G4L9_9BACT</name>
<protein>
    <submittedName>
        <fullName evidence="3">DUF814 domain-containing protein</fullName>
    </submittedName>
</protein>
<dbReference type="Pfam" id="PF05670">
    <property type="entry name" value="NFACT-R_1"/>
    <property type="match status" value="1"/>
</dbReference>
<keyword evidence="1" id="KW-0175">Coiled coil</keyword>
<reference evidence="3 4" key="1">
    <citation type="submission" date="2019-07" db="EMBL/GenBank/DDBJ databases">
        <title>Rapid identification of Enteric Bacteria from Whole Genome Sequences (WGS) using Average Nucleotide Identity (ANI).</title>
        <authorList>
            <person name="Lane C."/>
        </authorList>
    </citation>
    <scope>NUCLEOTIDE SEQUENCE [LARGE SCALE GENOMIC DNA]</scope>
    <source>
        <strain evidence="3 4">2011D-8905</strain>
    </source>
</reference>
<proteinExistence type="predicted"/>
<dbReference type="InterPro" id="IPR008532">
    <property type="entry name" value="NFACT_RNA-bd"/>
</dbReference>
<gene>
    <name evidence="3" type="ORF">ZA01_03390</name>
</gene>
<dbReference type="PANTHER" id="PTHR15239:SF6">
    <property type="entry name" value="RIBOSOME QUALITY CONTROL COMPLEX SUBUNIT NEMF"/>
    <property type="match status" value="1"/>
</dbReference>
<dbReference type="Proteomes" id="UP000321614">
    <property type="component" value="Unassembled WGS sequence"/>
</dbReference>
<organism evidence="3 4">
    <name type="scientific">Campylobacter insulaenigrae</name>
    <dbReference type="NCBI Taxonomy" id="260714"/>
    <lineage>
        <taxon>Bacteria</taxon>
        <taxon>Pseudomonadati</taxon>
        <taxon>Campylobacterota</taxon>
        <taxon>Epsilonproteobacteria</taxon>
        <taxon>Campylobacterales</taxon>
        <taxon>Campylobacteraceae</taxon>
        <taxon>Campylobacter</taxon>
    </lineage>
</organism>
<dbReference type="EMBL" id="VOAW01000011">
    <property type="protein sequence ID" value="TWO26562.1"/>
    <property type="molecule type" value="Genomic_DNA"/>
</dbReference>
<keyword evidence="4" id="KW-1185">Reference proteome</keyword>
<evidence type="ECO:0000313" key="4">
    <source>
        <dbReference type="Proteomes" id="UP000321614"/>
    </source>
</evidence>
<dbReference type="PANTHER" id="PTHR15239">
    <property type="entry name" value="NUCLEAR EXPORT MEDIATOR FACTOR NEMF"/>
    <property type="match status" value="1"/>
</dbReference>
<evidence type="ECO:0000256" key="1">
    <source>
        <dbReference type="SAM" id="Coils"/>
    </source>
</evidence>
<dbReference type="Pfam" id="PF05833">
    <property type="entry name" value="NFACT_N"/>
    <property type="match status" value="1"/>
</dbReference>
<feature type="coiled-coil region" evidence="1">
    <location>
        <begin position="268"/>
        <end position="295"/>
    </location>
</feature>
<evidence type="ECO:0000313" key="3">
    <source>
        <dbReference type="EMBL" id="TWO26562.1"/>
    </source>
</evidence>
<dbReference type="Gene3D" id="2.30.310.10">
    <property type="entry name" value="ibrinogen binding protein from staphylococcus aureus domain"/>
    <property type="match status" value="1"/>
</dbReference>
<feature type="coiled-coil region" evidence="1">
    <location>
        <begin position="181"/>
        <end position="218"/>
    </location>
</feature>
<feature type="domain" description="NFACT RNA-binding" evidence="2">
    <location>
        <begin position="335"/>
        <end position="406"/>
    </location>
</feature>